<feature type="domain" description="FAD-binding FR-type" evidence="10">
    <location>
        <begin position="37"/>
        <end position="141"/>
    </location>
</feature>
<evidence type="ECO:0000256" key="7">
    <source>
        <dbReference type="ARBA" id="ARBA00023004"/>
    </source>
</evidence>
<dbReference type="Pfam" id="PF00970">
    <property type="entry name" value="FAD_binding_6"/>
    <property type="match status" value="1"/>
</dbReference>
<dbReference type="PRINTS" id="PR00410">
    <property type="entry name" value="PHEHYDRXLASE"/>
</dbReference>
<dbReference type="InterPro" id="IPR050415">
    <property type="entry name" value="MRET"/>
</dbReference>
<feature type="domain" description="2Fe-2S ferredoxin-type" evidence="9">
    <location>
        <begin position="277"/>
        <end position="359"/>
    </location>
</feature>
<dbReference type="InterPro" id="IPR008333">
    <property type="entry name" value="Cbr1-like_FAD-bd_dom"/>
</dbReference>
<keyword evidence="5" id="KW-0274">FAD</keyword>
<keyword evidence="7" id="KW-0408">Iron</keyword>
<keyword evidence="3" id="KW-0001">2Fe-2S</keyword>
<dbReference type="InterPro" id="IPR017938">
    <property type="entry name" value="Riboflavin_synthase-like_b-brl"/>
</dbReference>
<keyword evidence="8" id="KW-0411">Iron-sulfur</keyword>
<keyword evidence="2" id="KW-0285">Flavoprotein</keyword>
<dbReference type="RefSeq" id="WP_343973921.1">
    <property type="nucleotide sequence ID" value="NZ_BAAAJG010000005.1"/>
</dbReference>
<evidence type="ECO:0000313" key="11">
    <source>
        <dbReference type="EMBL" id="MFD1534034.1"/>
    </source>
</evidence>
<dbReference type="PANTHER" id="PTHR47354">
    <property type="entry name" value="NADH OXIDOREDUCTASE HCR"/>
    <property type="match status" value="1"/>
</dbReference>
<dbReference type="PRINTS" id="PR00371">
    <property type="entry name" value="FPNCR"/>
</dbReference>
<evidence type="ECO:0000259" key="10">
    <source>
        <dbReference type="PROSITE" id="PS51384"/>
    </source>
</evidence>
<evidence type="ECO:0000256" key="3">
    <source>
        <dbReference type="ARBA" id="ARBA00022714"/>
    </source>
</evidence>
<dbReference type="Pfam" id="PF00111">
    <property type="entry name" value="Fer2"/>
    <property type="match status" value="1"/>
</dbReference>
<evidence type="ECO:0000259" key="9">
    <source>
        <dbReference type="PROSITE" id="PS51085"/>
    </source>
</evidence>
<evidence type="ECO:0000256" key="4">
    <source>
        <dbReference type="ARBA" id="ARBA00022723"/>
    </source>
</evidence>
<comment type="cofactor">
    <cofactor evidence="1">
        <name>FAD</name>
        <dbReference type="ChEBI" id="CHEBI:57692"/>
    </cofactor>
</comment>
<name>A0ABW4FU29_9PSEU</name>
<keyword evidence="4" id="KW-0479">Metal-binding</keyword>
<comment type="caution">
    <text evidence="11">The sequence shown here is derived from an EMBL/GenBank/DDBJ whole genome shotgun (WGS) entry which is preliminary data.</text>
</comment>
<dbReference type="InterPro" id="IPR001041">
    <property type="entry name" value="2Fe-2S_ferredoxin-type"/>
</dbReference>
<dbReference type="InterPro" id="IPR017927">
    <property type="entry name" value="FAD-bd_FR_type"/>
</dbReference>
<dbReference type="PANTHER" id="PTHR47354:SF6">
    <property type="entry name" value="NADH OXIDOREDUCTASE HCR"/>
    <property type="match status" value="1"/>
</dbReference>
<dbReference type="Gene3D" id="2.40.30.10">
    <property type="entry name" value="Translation factors"/>
    <property type="match status" value="1"/>
</dbReference>
<evidence type="ECO:0000256" key="5">
    <source>
        <dbReference type="ARBA" id="ARBA00022827"/>
    </source>
</evidence>
<dbReference type="EMBL" id="JBHUCP010000028">
    <property type="protein sequence ID" value="MFD1534034.1"/>
    <property type="molecule type" value="Genomic_DNA"/>
</dbReference>
<keyword evidence="12" id="KW-1185">Reference proteome</keyword>
<dbReference type="CDD" id="cd00207">
    <property type="entry name" value="fer2"/>
    <property type="match status" value="1"/>
</dbReference>
<dbReference type="Gene3D" id="3.40.50.80">
    <property type="entry name" value="Nucleotide-binding domain of ferredoxin-NADP reductase (FNR) module"/>
    <property type="match status" value="1"/>
</dbReference>
<dbReference type="Proteomes" id="UP001597145">
    <property type="component" value="Unassembled WGS sequence"/>
</dbReference>
<dbReference type="InterPro" id="IPR036010">
    <property type="entry name" value="2Fe-2S_ferredoxin-like_sf"/>
</dbReference>
<evidence type="ECO:0000256" key="2">
    <source>
        <dbReference type="ARBA" id="ARBA00022630"/>
    </source>
</evidence>
<dbReference type="SUPFAM" id="SSF52343">
    <property type="entry name" value="Ferredoxin reductase-like, C-terminal NADP-linked domain"/>
    <property type="match status" value="1"/>
</dbReference>
<dbReference type="Gene3D" id="3.10.20.30">
    <property type="match status" value="1"/>
</dbReference>
<dbReference type="InterPro" id="IPR001709">
    <property type="entry name" value="Flavoprot_Pyr_Nucl_cyt_Rdtase"/>
</dbReference>
<dbReference type="PROSITE" id="PS51085">
    <property type="entry name" value="2FE2S_FER_2"/>
    <property type="match status" value="1"/>
</dbReference>
<sequence>MSWTASPIRQLRSAATRLTTPLLPDDYLSKINPLWSARELRGRVVTVIPETADAATLVIKPGWGWQFDHQPGQYVGIAVAVAGRFRWRSYSLTSVPAHHDGLITITVKAMPEGLLSEHLVRGLDPGTVVRLAAPQGQFVLPDPPPPRLLFITAGSGITPVMAMLRTMDRRDTMPDVVLTHSARDRDDMLFHEELHDLASSKPAFVLHEQFTRRDGRLTPTHGIARICPDWRERHTWACGPNTLLDEVATTWADAGLSDALHLERFSATFAGTETEGGTVRFSASGISTTVDGATTLMQAGEQAGILMPFGCRMGICHTCVIPLTAGSVRDLRTGTTHHGDHQKIQTCVTVPTGDCVLDG</sequence>
<evidence type="ECO:0000256" key="8">
    <source>
        <dbReference type="ARBA" id="ARBA00023014"/>
    </source>
</evidence>
<evidence type="ECO:0000256" key="1">
    <source>
        <dbReference type="ARBA" id="ARBA00001974"/>
    </source>
</evidence>
<dbReference type="InterPro" id="IPR001433">
    <property type="entry name" value="OxRdtase_FAD/NAD-bd"/>
</dbReference>
<accession>A0ABW4FU29</accession>
<dbReference type="CDD" id="cd06216">
    <property type="entry name" value="FNR_iron_sulfur_binding_2"/>
    <property type="match status" value="1"/>
</dbReference>
<dbReference type="Pfam" id="PF00175">
    <property type="entry name" value="NAD_binding_1"/>
    <property type="match status" value="1"/>
</dbReference>
<dbReference type="SUPFAM" id="SSF54292">
    <property type="entry name" value="2Fe-2S ferredoxin-like"/>
    <property type="match status" value="1"/>
</dbReference>
<gene>
    <name evidence="11" type="ORF">ACFSCY_31915</name>
</gene>
<proteinExistence type="predicted"/>
<evidence type="ECO:0000256" key="6">
    <source>
        <dbReference type="ARBA" id="ARBA00023002"/>
    </source>
</evidence>
<organism evidence="11 12">
    <name type="scientific">Pseudonocardia aurantiaca</name>
    <dbReference type="NCBI Taxonomy" id="75290"/>
    <lineage>
        <taxon>Bacteria</taxon>
        <taxon>Bacillati</taxon>
        <taxon>Actinomycetota</taxon>
        <taxon>Actinomycetes</taxon>
        <taxon>Pseudonocardiales</taxon>
        <taxon>Pseudonocardiaceae</taxon>
        <taxon>Pseudonocardia</taxon>
    </lineage>
</organism>
<dbReference type="InterPro" id="IPR012675">
    <property type="entry name" value="Beta-grasp_dom_sf"/>
</dbReference>
<dbReference type="SUPFAM" id="SSF63380">
    <property type="entry name" value="Riboflavin synthase domain-like"/>
    <property type="match status" value="1"/>
</dbReference>
<evidence type="ECO:0000313" key="12">
    <source>
        <dbReference type="Proteomes" id="UP001597145"/>
    </source>
</evidence>
<reference evidence="12" key="1">
    <citation type="journal article" date="2019" name="Int. J. Syst. Evol. Microbiol.">
        <title>The Global Catalogue of Microorganisms (GCM) 10K type strain sequencing project: providing services to taxonomists for standard genome sequencing and annotation.</title>
        <authorList>
            <consortium name="The Broad Institute Genomics Platform"/>
            <consortium name="The Broad Institute Genome Sequencing Center for Infectious Disease"/>
            <person name="Wu L."/>
            <person name="Ma J."/>
        </authorList>
    </citation>
    <scope>NUCLEOTIDE SEQUENCE [LARGE SCALE GENOMIC DNA]</scope>
    <source>
        <strain evidence="12">JCM 12165</strain>
    </source>
</reference>
<keyword evidence="6" id="KW-0560">Oxidoreductase</keyword>
<dbReference type="PROSITE" id="PS51384">
    <property type="entry name" value="FAD_FR"/>
    <property type="match status" value="1"/>
</dbReference>
<protein>
    <submittedName>
        <fullName evidence="11">Ferredoxin reductase</fullName>
    </submittedName>
</protein>
<dbReference type="InterPro" id="IPR039261">
    <property type="entry name" value="FNR_nucleotide-bd"/>
</dbReference>